<comment type="caution">
    <text evidence="1">The sequence shown here is derived from an EMBL/GenBank/DDBJ whole genome shotgun (WGS) entry which is preliminary data.</text>
</comment>
<evidence type="ECO:0000313" key="2">
    <source>
        <dbReference type="Proteomes" id="UP000652761"/>
    </source>
</evidence>
<dbReference type="AlphaFoldDB" id="A0A843TZG9"/>
<evidence type="ECO:0000313" key="1">
    <source>
        <dbReference type="EMBL" id="MQL73649.1"/>
    </source>
</evidence>
<sequence>MYVLTYASANGAWAEIYPFEELFITFGVEWLAVRHATMTSEPTSCVLQPPLETLVALSWFYLHLVAAS</sequence>
<gene>
    <name evidence="1" type="ORF">Taro_006028</name>
</gene>
<name>A0A843TZG9_COLES</name>
<proteinExistence type="predicted"/>
<organism evidence="1 2">
    <name type="scientific">Colocasia esculenta</name>
    <name type="common">Wild taro</name>
    <name type="synonym">Arum esculentum</name>
    <dbReference type="NCBI Taxonomy" id="4460"/>
    <lineage>
        <taxon>Eukaryota</taxon>
        <taxon>Viridiplantae</taxon>
        <taxon>Streptophyta</taxon>
        <taxon>Embryophyta</taxon>
        <taxon>Tracheophyta</taxon>
        <taxon>Spermatophyta</taxon>
        <taxon>Magnoliopsida</taxon>
        <taxon>Liliopsida</taxon>
        <taxon>Araceae</taxon>
        <taxon>Aroideae</taxon>
        <taxon>Colocasieae</taxon>
        <taxon>Colocasia</taxon>
    </lineage>
</organism>
<accession>A0A843TZG9</accession>
<protein>
    <submittedName>
        <fullName evidence="1">Uncharacterized protein</fullName>
    </submittedName>
</protein>
<keyword evidence="2" id="KW-1185">Reference proteome</keyword>
<dbReference type="Proteomes" id="UP000652761">
    <property type="component" value="Unassembled WGS sequence"/>
</dbReference>
<dbReference type="EMBL" id="NMUH01000176">
    <property type="protein sequence ID" value="MQL73649.1"/>
    <property type="molecule type" value="Genomic_DNA"/>
</dbReference>
<reference evidence="1" key="1">
    <citation type="submission" date="2017-07" db="EMBL/GenBank/DDBJ databases">
        <title>Taro Niue Genome Assembly and Annotation.</title>
        <authorList>
            <person name="Atibalentja N."/>
            <person name="Keating K."/>
            <person name="Fields C.J."/>
        </authorList>
    </citation>
    <scope>NUCLEOTIDE SEQUENCE</scope>
    <source>
        <strain evidence="1">Niue_2</strain>
        <tissue evidence="1">Leaf</tissue>
    </source>
</reference>